<feature type="compositionally biased region" description="Basic and acidic residues" evidence="12">
    <location>
        <begin position="219"/>
        <end position="233"/>
    </location>
</feature>
<dbReference type="STRING" id="9305.ENSSHAP00000004053"/>
<evidence type="ECO:0000256" key="13">
    <source>
        <dbReference type="SAM" id="SignalP"/>
    </source>
</evidence>
<feature type="compositionally biased region" description="Basic and acidic residues" evidence="12">
    <location>
        <begin position="523"/>
        <end position="553"/>
    </location>
</feature>
<dbReference type="Proteomes" id="UP000007648">
    <property type="component" value="Unassembled WGS sequence"/>
</dbReference>
<feature type="compositionally biased region" description="Basic and acidic residues" evidence="12">
    <location>
        <begin position="56"/>
        <end position="69"/>
    </location>
</feature>
<feature type="compositionally biased region" description="Basic and acidic residues" evidence="12">
    <location>
        <begin position="272"/>
        <end position="295"/>
    </location>
</feature>
<dbReference type="InParanoid" id="G3VLJ8"/>
<feature type="compositionally biased region" description="Basic and acidic residues" evidence="12">
    <location>
        <begin position="750"/>
        <end position="766"/>
    </location>
</feature>
<dbReference type="GeneTree" id="ENSGT00390000002993"/>
<keyword evidence="8" id="KW-0677">Repeat</keyword>
<dbReference type="GO" id="GO:0010859">
    <property type="term" value="F:calcium-dependent cysteine-type endopeptidase inhibitor activity"/>
    <property type="evidence" value="ECO:0007669"/>
    <property type="project" value="TreeGrafter"/>
</dbReference>
<feature type="compositionally biased region" description="Basic and acidic residues" evidence="12">
    <location>
        <begin position="192"/>
        <end position="211"/>
    </location>
</feature>
<evidence type="ECO:0000313" key="15">
    <source>
        <dbReference type="Proteomes" id="UP000007648"/>
    </source>
</evidence>
<reference evidence="14" key="3">
    <citation type="submission" date="2025-09" db="UniProtKB">
        <authorList>
            <consortium name="Ensembl"/>
        </authorList>
    </citation>
    <scope>IDENTIFICATION</scope>
</reference>
<evidence type="ECO:0000256" key="8">
    <source>
        <dbReference type="ARBA" id="ARBA00022737"/>
    </source>
</evidence>
<feature type="compositionally biased region" description="Basic and acidic residues" evidence="12">
    <location>
        <begin position="136"/>
        <end position="180"/>
    </location>
</feature>
<dbReference type="HOGENOM" id="CLU_019637_0_0_1"/>
<reference evidence="14 15" key="1">
    <citation type="journal article" date="2011" name="Proc. Natl. Acad. Sci. U.S.A.">
        <title>Genetic diversity and population structure of the endangered marsupial Sarcophilus harrisii (Tasmanian devil).</title>
        <authorList>
            <person name="Miller W."/>
            <person name="Hayes V.M."/>
            <person name="Ratan A."/>
            <person name="Petersen D.C."/>
            <person name="Wittekindt N.E."/>
            <person name="Miller J."/>
            <person name="Walenz B."/>
            <person name="Knight J."/>
            <person name="Qi J."/>
            <person name="Zhao F."/>
            <person name="Wang Q."/>
            <person name="Bedoya-Reina O.C."/>
            <person name="Katiyar N."/>
            <person name="Tomsho L.P."/>
            <person name="Kasson L.M."/>
            <person name="Hardie R.A."/>
            <person name="Woodbridge P."/>
            <person name="Tindall E.A."/>
            <person name="Bertelsen M.F."/>
            <person name="Dixon D."/>
            <person name="Pyecroft S."/>
            <person name="Helgen K.M."/>
            <person name="Lesk A.M."/>
            <person name="Pringle T.H."/>
            <person name="Patterson N."/>
            <person name="Zhang Y."/>
            <person name="Kreiss A."/>
            <person name="Woods G.M."/>
            <person name="Jones M.E."/>
            <person name="Schuster S.C."/>
        </authorList>
    </citation>
    <scope>NUCLEOTIDE SEQUENCE [LARGE SCALE GENOMIC DNA]</scope>
</reference>
<gene>
    <name evidence="14" type="primary">CAST</name>
</gene>
<feature type="region of interest" description="Disordered" evidence="12">
    <location>
        <begin position="45"/>
        <end position="556"/>
    </location>
</feature>
<proteinExistence type="inferred from homology"/>
<feature type="compositionally biased region" description="Basic and acidic residues" evidence="12">
    <location>
        <begin position="603"/>
        <end position="624"/>
    </location>
</feature>
<keyword evidence="7" id="KW-0789">Thiol protease inhibitor</keyword>
<evidence type="ECO:0000256" key="11">
    <source>
        <dbReference type="ARBA" id="ARBA00033013"/>
    </source>
</evidence>
<dbReference type="Ensembl" id="ENSSHAT00000004093.2">
    <property type="protein sequence ID" value="ENSSHAP00000004053.2"/>
    <property type="gene ID" value="ENSSHAG00000003573.2"/>
</dbReference>
<dbReference type="InterPro" id="IPR001259">
    <property type="entry name" value="Prot_inh_calpain"/>
</dbReference>
<dbReference type="eggNOG" id="ENOG502RHIZ">
    <property type="taxonomic scope" value="Eukaryota"/>
</dbReference>
<dbReference type="GO" id="GO:0005737">
    <property type="term" value="C:cytoplasm"/>
    <property type="evidence" value="ECO:0007669"/>
    <property type="project" value="TreeGrafter"/>
</dbReference>
<dbReference type="InterPro" id="IPR026998">
    <property type="entry name" value="Calpastatin"/>
</dbReference>
<feature type="compositionally biased region" description="Polar residues" evidence="12">
    <location>
        <begin position="94"/>
        <end position="105"/>
    </location>
</feature>
<comment type="similarity">
    <text evidence="2">Belongs to the protease inhibitor I27 (calpastatin) family.</text>
</comment>
<evidence type="ECO:0000256" key="5">
    <source>
        <dbReference type="ARBA" id="ARBA00022553"/>
    </source>
</evidence>
<sequence>MYMAFILKLVMLETYLGHQKVTWQSFPHQEYRKIDSLMEVHKEHVYEKNSGTPSKAGEKKKSETTEGKRASHSSSDPSRRTANRTTSSTAPTSFPDSTSTLSMNPMVTKATPIKQTKGLHYHDKKRKNPQAEQIQTEEKSQSTKATEPHMKDAHKEKTKDDKMQKIPDEQLAAETKDSLFGKDTLNPSDQPTQDKPKQDKPTEGPQNKENESVSLPELVKVESSKSSEKRSLDDALDDLVDTLGGFEENKPESPKYTGPPVSDSFSSTYVEELGKREGSIPPEYRKLLESHEGASRDPPNSEKSMGEDEAIDSLSSDFTCSSAAPGKAEDKEKASGEEVLEAQSVNLIKSAVPPDEKKRRIEETASDKAVDDLCETLSYAEAEPEIDTSSFKEVDEVKSKEERLKKCGEREDTLPADYHLKPAMDKDGKPLLPKPEEKPKPMSESKLVDELSKDFESPKPQGKQPKPSDKAKKSETPVHAPVKEVVSKTRMCVVQEVPQKPAPKPEQVSDDDLEALAGNLPKNEIDPEEKKPSVDKGKCEEKKLLEKKQREKVLPMSEGDILDALSESFSSSKAPVTQAAVSAAHQKDEGPDDAYDELSQSPEPRKPDPDEKKPMEDKVKQKDEGPDDAYDELSQSLEPRKPDPDEKKPMEDKVKEKAKAEHRDKLGERDDTIPPEYRHLLDKNNQGNPEKSSPKESENSADDNDPIDTLSEGFDKYSQKPSSEGPQKLAKKKDEKDVSNKSAKNGGKSKTKEKSSRSKADGEKTS</sequence>
<dbReference type="PANTHER" id="PTHR10077:SF0">
    <property type="entry name" value="CALPASTATIN"/>
    <property type="match status" value="1"/>
</dbReference>
<dbReference type="FunCoup" id="G3VLJ8">
    <property type="interactions" value="1338"/>
</dbReference>
<feature type="compositionally biased region" description="Basic and acidic residues" evidence="12">
    <location>
        <begin position="354"/>
        <end position="371"/>
    </location>
</feature>
<feature type="chain" id="PRO_5029697863" description="Calpastatin" evidence="13">
    <location>
        <begin position="18"/>
        <end position="766"/>
    </location>
</feature>
<feature type="compositionally biased region" description="Basic residues" evidence="12">
    <location>
        <begin position="117"/>
        <end position="128"/>
    </location>
</feature>
<evidence type="ECO:0000256" key="4">
    <source>
        <dbReference type="ARBA" id="ARBA00022499"/>
    </source>
</evidence>
<feature type="compositionally biased region" description="Basic and acidic residues" evidence="12">
    <location>
        <begin position="466"/>
        <end position="487"/>
    </location>
</feature>
<accession>G3VLJ8</accession>
<name>G3VLJ8_SARHA</name>
<feature type="signal peptide" evidence="13">
    <location>
        <begin position="1"/>
        <end position="17"/>
    </location>
</feature>
<organism evidence="14 15">
    <name type="scientific">Sarcophilus harrisii</name>
    <name type="common">Tasmanian devil</name>
    <name type="synonym">Sarcophilus laniarius</name>
    <dbReference type="NCBI Taxonomy" id="9305"/>
    <lineage>
        <taxon>Eukaryota</taxon>
        <taxon>Metazoa</taxon>
        <taxon>Chordata</taxon>
        <taxon>Craniata</taxon>
        <taxon>Vertebrata</taxon>
        <taxon>Euteleostomi</taxon>
        <taxon>Mammalia</taxon>
        <taxon>Metatheria</taxon>
        <taxon>Dasyuromorphia</taxon>
        <taxon>Dasyuridae</taxon>
        <taxon>Sarcophilus</taxon>
    </lineage>
</organism>
<evidence type="ECO:0000256" key="3">
    <source>
        <dbReference type="ARBA" id="ARBA00017619"/>
    </source>
</evidence>
<dbReference type="PANTHER" id="PTHR10077">
    <property type="entry name" value="CALPASTATIN"/>
    <property type="match status" value="1"/>
</dbReference>
<dbReference type="Pfam" id="PF00748">
    <property type="entry name" value="Calpain_inhib"/>
    <property type="match status" value="4"/>
</dbReference>
<feature type="compositionally biased region" description="Basic and acidic residues" evidence="12">
    <location>
        <begin position="327"/>
        <end position="336"/>
    </location>
</feature>
<keyword evidence="4" id="KW-1017">Isopeptide bond</keyword>
<evidence type="ECO:0000256" key="6">
    <source>
        <dbReference type="ARBA" id="ARBA00022690"/>
    </source>
</evidence>
<keyword evidence="5" id="KW-0597">Phosphoprotein</keyword>
<reference evidence="14" key="2">
    <citation type="submission" date="2025-08" db="UniProtKB">
        <authorList>
            <consortium name="Ensembl"/>
        </authorList>
    </citation>
    <scope>IDENTIFICATION</scope>
</reference>
<evidence type="ECO:0000256" key="2">
    <source>
        <dbReference type="ARBA" id="ARBA00009487"/>
    </source>
</evidence>
<keyword evidence="6" id="KW-0646">Protease inhibitor</keyword>
<evidence type="ECO:0000256" key="12">
    <source>
        <dbReference type="SAM" id="MobiDB-lite"/>
    </source>
</evidence>
<feature type="compositionally biased region" description="Low complexity" evidence="12">
    <location>
        <begin position="83"/>
        <end position="93"/>
    </location>
</feature>
<keyword evidence="10" id="KW-0007">Acetylation</keyword>
<protein>
    <recommendedName>
        <fullName evidence="3">Calpastatin</fullName>
    </recommendedName>
    <alternativeName>
        <fullName evidence="11">Calpain inhibitor</fullName>
    </alternativeName>
</protein>
<evidence type="ECO:0000256" key="10">
    <source>
        <dbReference type="ARBA" id="ARBA00022990"/>
    </source>
</evidence>
<feature type="compositionally biased region" description="Basic and acidic residues" evidence="12">
    <location>
        <begin position="390"/>
        <end position="457"/>
    </location>
</feature>
<evidence type="ECO:0000256" key="1">
    <source>
        <dbReference type="ARBA" id="ARBA00002637"/>
    </source>
</evidence>
<keyword evidence="9" id="KW-0832">Ubl conjugation</keyword>
<evidence type="ECO:0000256" key="7">
    <source>
        <dbReference type="ARBA" id="ARBA00022704"/>
    </source>
</evidence>
<comment type="function">
    <text evidence="1">Specific inhibition of calpain (calcium-dependent cysteine protease). Plays a key role in postmortem tenderization of meat and have been proposed to be involved in muscle protein degradation in living tissue.</text>
</comment>
<keyword evidence="15" id="KW-1185">Reference proteome</keyword>
<evidence type="ECO:0000313" key="14">
    <source>
        <dbReference type="Ensembl" id="ENSSHAP00000004053.2"/>
    </source>
</evidence>
<dbReference type="AlphaFoldDB" id="G3VLJ8"/>
<feature type="compositionally biased region" description="Basic and acidic residues" evidence="12">
    <location>
        <begin position="638"/>
        <end position="682"/>
    </location>
</feature>
<keyword evidence="13" id="KW-0732">Signal</keyword>
<feature type="region of interest" description="Disordered" evidence="12">
    <location>
        <begin position="569"/>
        <end position="766"/>
    </location>
</feature>
<feature type="compositionally biased region" description="Polar residues" evidence="12">
    <location>
        <begin position="313"/>
        <end position="322"/>
    </location>
</feature>
<evidence type="ECO:0000256" key="9">
    <source>
        <dbReference type="ARBA" id="ARBA00022843"/>
    </source>
</evidence>